<keyword evidence="4" id="KW-0441">Lipid A biosynthesis</keyword>
<accession>A0A382KYM5</accession>
<keyword evidence="1" id="KW-1003">Cell membrane</keyword>
<gene>
    <name evidence="11" type="ORF">METZ01_LOCUS281477</name>
</gene>
<dbReference type="InterPro" id="IPR010138">
    <property type="entry name" value="UDP-diacylglucosamine_Hdrlase"/>
</dbReference>
<dbReference type="GO" id="GO:0005737">
    <property type="term" value="C:cytoplasm"/>
    <property type="evidence" value="ECO:0007669"/>
    <property type="project" value="InterPro"/>
</dbReference>
<proteinExistence type="inferred from homology"/>
<dbReference type="SUPFAM" id="SSF56300">
    <property type="entry name" value="Metallo-dependent phosphatases"/>
    <property type="match status" value="1"/>
</dbReference>
<organism evidence="11">
    <name type="scientific">marine metagenome</name>
    <dbReference type="NCBI Taxonomy" id="408172"/>
    <lineage>
        <taxon>unclassified sequences</taxon>
        <taxon>metagenomes</taxon>
        <taxon>ecological metagenomes</taxon>
    </lineage>
</organism>
<keyword evidence="3" id="KW-0997">Cell inner membrane</keyword>
<evidence type="ECO:0000313" key="11">
    <source>
        <dbReference type="EMBL" id="SVC28623.1"/>
    </source>
</evidence>
<feature type="domain" description="Calcineurin-like phosphoesterase" evidence="10">
    <location>
        <begin position="12"/>
        <end position="140"/>
    </location>
</feature>
<sequence>MKQLKLSTRNGLEIFFMHGNRDFLCNQTFAKKSNITILPDPFFIDYFDQKIALSHGDDFCTNDLEYIKFKKKVRSTSWQSDFLKRPLHERLEIASNMRDASQNHNNRKDMSIMDVTSDAIHQFFMQHKIDILIHGHTHRPATHQVDGSKLSGTRIVLGDWHETGWCLILDGQERK</sequence>
<feature type="non-terminal residue" evidence="11">
    <location>
        <position position="175"/>
    </location>
</feature>
<dbReference type="NCBIfam" id="NF003743">
    <property type="entry name" value="PRK05340.1"/>
    <property type="match status" value="1"/>
</dbReference>
<keyword evidence="5" id="KW-0479">Metal-binding</keyword>
<dbReference type="InterPro" id="IPR043461">
    <property type="entry name" value="LpxH-like"/>
</dbReference>
<keyword evidence="2" id="KW-0444">Lipid biosynthesis</keyword>
<keyword evidence="6" id="KW-0378">Hydrolase</keyword>
<evidence type="ECO:0000256" key="5">
    <source>
        <dbReference type="ARBA" id="ARBA00022723"/>
    </source>
</evidence>
<protein>
    <recommendedName>
        <fullName evidence="10">Calcineurin-like phosphoesterase domain-containing protein</fullName>
    </recommendedName>
</protein>
<keyword evidence="8" id="KW-0472">Membrane</keyword>
<evidence type="ECO:0000256" key="9">
    <source>
        <dbReference type="ARBA" id="ARBA00023211"/>
    </source>
</evidence>
<dbReference type="AlphaFoldDB" id="A0A382KYM5"/>
<evidence type="ECO:0000256" key="1">
    <source>
        <dbReference type="ARBA" id="ARBA00022475"/>
    </source>
</evidence>
<dbReference type="GO" id="GO:0016020">
    <property type="term" value="C:membrane"/>
    <property type="evidence" value="ECO:0007669"/>
    <property type="project" value="GOC"/>
</dbReference>
<keyword evidence="7" id="KW-0443">Lipid metabolism</keyword>
<dbReference type="GO" id="GO:0008758">
    <property type="term" value="F:UDP-2,3-diacylglucosamine hydrolase activity"/>
    <property type="evidence" value="ECO:0007669"/>
    <property type="project" value="TreeGrafter"/>
</dbReference>
<dbReference type="CDD" id="cd07398">
    <property type="entry name" value="MPP_YbbF-LpxH"/>
    <property type="match status" value="1"/>
</dbReference>
<dbReference type="InterPro" id="IPR004843">
    <property type="entry name" value="Calcineurin-like_PHP"/>
</dbReference>
<dbReference type="InterPro" id="IPR029052">
    <property type="entry name" value="Metallo-depent_PP-like"/>
</dbReference>
<evidence type="ECO:0000259" key="10">
    <source>
        <dbReference type="Pfam" id="PF00149"/>
    </source>
</evidence>
<evidence type="ECO:0000256" key="2">
    <source>
        <dbReference type="ARBA" id="ARBA00022516"/>
    </source>
</evidence>
<evidence type="ECO:0000256" key="7">
    <source>
        <dbReference type="ARBA" id="ARBA00023098"/>
    </source>
</evidence>
<dbReference type="Pfam" id="PF00149">
    <property type="entry name" value="Metallophos"/>
    <property type="match status" value="1"/>
</dbReference>
<evidence type="ECO:0000256" key="3">
    <source>
        <dbReference type="ARBA" id="ARBA00022519"/>
    </source>
</evidence>
<evidence type="ECO:0000256" key="4">
    <source>
        <dbReference type="ARBA" id="ARBA00022556"/>
    </source>
</evidence>
<dbReference type="GO" id="GO:0009245">
    <property type="term" value="P:lipid A biosynthetic process"/>
    <property type="evidence" value="ECO:0007669"/>
    <property type="project" value="UniProtKB-KW"/>
</dbReference>
<reference evidence="11" key="1">
    <citation type="submission" date="2018-05" db="EMBL/GenBank/DDBJ databases">
        <authorList>
            <person name="Lanie J.A."/>
            <person name="Ng W.-L."/>
            <person name="Kazmierczak K.M."/>
            <person name="Andrzejewski T.M."/>
            <person name="Davidsen T.M."/>
            <person name="Wayne K.J."/>
            <person name="Tettelin H."/>
            <person name="Glass J.I."/>
            <person name="Rusch D."/>
            <person name="Podicherti R."/>
            <person name="Tsui H.-C.T."/>
            <person name="Winkler M.E."/>
        </authorList>
    </citation>
    <scope>NUCLEOTIDE SEQUENCE</scope>
</reference>
<evidence type="ECO:0000256" key="6">
    <source>
        <dbReference type="ARBA" id="ARBA00022801"/>
    </source>
</evidence>
<dbReference type="Gene3D" id="3.60.21.10">
    <property type="match status" value="1"/>
</dbReference>
<keyword evidence="9" id="KW-0464">Manganese</keyword>
<dbReference type="HAMAP" id="MF_00575">
    <property type="entry name" value="LpxH"/>
    <property type="match status" value="1"/>
</dbReference>
<evidence type="ECO:0000256" key="8">
    <source>
        <dbReference type="ARBA" id="ARBA00023136"/>
    </source>
</evidence>
<dbReference type="PANTHER" id="PTHR34990:SF1">
    <property type="entry name" value="UDP-2,3-DIACYLGLUCOSAMINE HYDROLASE"/>
    <property type="match status" value="1"/>
</dbReference>
<dbReference type="EMBL" id="UINC01083172">
    <property type="protein sequence ID" value="SVC28623.1"/>
    <property type="molecule type" value="Genomic_DNA"/>
</dbReference>
<dbReference type="PANTHER" id="PTHR34990">
    <property type="entry name" value="UDP-2,3-DIACYLGLUCOSAMINE HYDROLASE-RELATED"/>
    <property type="match status" value="1"/>
</dbReference>
<dbReference type="GO" id="GO:0046872">
    <property type="term" value="F:metal ion binding"/>
    <property type="evidence" value="ECO:0007669"/>
    <property type="project" value="UniProtKB-KW"/>
</dbReference>
<name>A0A382KYM5_9ZZZZ</name>